<organism evidence="1 2">
    <name type="scientific">Thermus scotoductus</name>
    <dbReference type="NCBI Taxonomy" id="37636"/>
    <lineage>
        <taxon>Bacteria</taxon>
        <taxon>Thermotogati</taxon>
        <taxon>Deinococcota</taxon>
        <taxon>Deinococci</taxon>
        <taxon>Thermales</taxon>
        <taxon>Thermaceae</taxon>
        <taxon>Thermus</taxon>
    </lineage>
</organism>
<name>A0A0N0IRU7_THESC</name>
<dbReference type="Proteomes" id="UP000053099">
    <property type="component" value="Unassembled WGS sequence"/>
</dbReference>
<dbReference type="AlphaFoldDB" id="A0A0N0IRU7"/>
<accession>A0A0N0IRU7</accession>
<gene>
    <name evidence="1" type="ORF">AN926_00040</name>
</gene>
<dbReference type="SUPFAM" id="SSF110296">
    <property type="entry name" value="Oligoxyloglucan reducing end-specific cellobiohydrolase"/>
    <property type="match status" value="1"/>
</dbReference>
<protein>
    <submittedName>
        <fullName evidence="1">S-layer protein</fullName>
    </submittedName>
</protein>
<dbReference type="InterPro" id="IPR015943">
    <property type="entry name" value="WD40/YVTN_repeat-like_dom_sf"/>
</dbReference>
<reference evidence="1 2" key="1">
    <citation type="submission" date="2015-09" db="EMBL/GenBank/DDBJ databases">
        <title>Draft genome sequence of Thermus scotoductus strain K1 isolated from a geothermal spring in Nagorno-Karabakh, Armenia.</title>
        <authorList>
            <person name="Saghatelyan A."/>
            <person name="Poghosyan L."/>
            <person name="Panosyan H."/>
            <person name="Birkeland N.-K."/>
        </authorList>
    </citation>
    <scope>NUCLEOTIDE SEQUENCE [LARGE SCALE GENOMIC DNA]</scope>
    <source>
        <strain evidence="1 2">K1</strain>
    </source>
</reference>
<proteinExistence type="predicted"/>
<evidence type="ECO:0000313" key="1">
    <source>
        <dbReference type="EMBL" id="KPD32976.1"/>
    </source>
</evidence>
<evidence type="ECO:0000313" key="2">
    <source>
        <dbReference type="Proteomes" id="UP000053099"/>
    </source>
</evidence>
<dbReference type="Gene3D" id="2.130.10.10">
    <property type="entry name" value="YVTN repeat-like/Quinoprotein amine dehydrogenase"/>
    <property type="match status" value="1"/>
</dbReference>
<sequence length="252" mass="28202">MRPFTFFTLFLGLALAQTPLGPVPTRDVHALLWHPSGVLLLGHHDGIVAWSNSTSQDLVRRRDWDAMNLAWGGERLIAAGHWILAESRDLKRFRDLRPKGLPALDLHAYAIDPRKPEVHYTLEATYGYFRSQDGGQTWAKLPARGLPKAGMAFFLVDQKGRLWASLMERGLFLSEDGGESFRPIPSPDPAPGPLALSPSGTLYLGGKLGLWRRTEAGWRRIWQGAVLALTAHPQEEGWLAWVDERGTLWQGR</sequence>
<comment type="caution">
    <text evidence="1">The sequence shown here is derived from an EMBL/GenBank/DDBJ whole genome shotgun (WGS) entry which is preliminary data.</text>
</comment>
<dbReference type="EMBL" id="LJJR01000002">
    <property type="protein sequence ID" value="KPD32976.1"/>
    <property type="molecule type" value="Genomic_DNA"/>
</dbReference>